<dbReference type="Pfam" id="PF26571">
    <property type="entry name" value="VldE"/>
    <property type="match status" value="1"/>
</dbReference>
<dbReference type="Pfam" id="PF08239">
    <property type="entry name" value="SH3_3"/>
    <property type="match status" value="2"/>
</dbReference>
<dbReference type="EMBL" id="CP049865">
    <property type="protein sequence ID" value="QIK71553.1"/>
    <property type="molecule type" value="Genomic_DNA"/>
</dbReference>
<sequence>MRRAGRLKSKIAATAMAVTMLGASGVVLSAGAWATQTMSATTWVNVRSGPGTSYGVLGVLNPSQTVTSTTTQGGWHKITASNGLTGWVYQTYLKAVAGSSDAGSGSTGSGSTGSGSSGTTTPAAGTATAISAVNIRSGPTTSSTVVGVLNKGASIPVTGTKSGGWTEVVHNGVNRWISTNYLTTGSVSTSPVAGQVRTTAELYLRTGGSLSSPPDGLLPANSVVDTTGKTTADYTEIIHKGVNRWIATRYTKPVTSGPTTPGVPPVTGTVTVTVGSLYVRATSAADGTVVATVYRGASLQTTGVTEGDRLQIVYQGAVRWVFKAYTSAGANNAVDPGDTVIPPGLTTSGISQLNGNAKAVFNHVVATYPQIRTIYGWRASSNWSSDHPNGRAVDIMIANWSSQSSIDLGWAIAKDFAANASKYNVSYIIYRQQQYNAAYPSRGWRMMEDRGSATENHMDHVHVSVKP</sequence>
<feature type="domain" description="SH3b" evidence="3">
    <location>
        <begin position="122"/>
        <end position="186"/>
    </location>
</feature>
<dbReference type="RefSeq" id="WP_166232069.1">
    <property type="nucleotide sequence ID" value="NZ_CP049865.1"/>
</dbReference>
<dbReference type="InterPro" id="IPR003646">
    <property type="entry name" value="SH3-like_bac-type"/>
</dbReference>
<accession>A0A6G7Y444</accession>
<dbReference type="KEGG" id="prv:G7070_03785"/>
<evidence type="ECO:0000313" key="5">
    <source>
        <dbReference type="Proteomes" id="UP000501058"/>
    </source>
</evidence>
<feature type="domain" description="SH3b" evidence="3">
    <location>
        <begin position="33"/>
        <end position="97"/>
    </location>
</feature>
<dbReference type="SMART" id="SM00287">
    <property type="entry name" value="SH3b"/>
    <property type="match status" value="4"/>
</dbReference>
<name>A0A6G7Y444_9ACTN</name>
<feature type="chain" id="PRO_5039675180" evidence="2">
    <location>
        <begin position="30"/>
        <end position="467"/>
    </location>
</feature>
<evidence type="ECO:0000259" key="3">
    <source>
        <dbReference type="PROSITE" id="PS51781"/>
    </source>
</evidence>
<dbReference type="Proteomes" id="UP000501058">
    <property type="component" value="Chromosome"/>
</dbReference>
<keyword evidence="2" id="KW-0732">Signal</keyword>
<feature type="signal peptide" evidence="2">
    <location>
        <begin position="1"/>
        <end position="29"/>
    </location>
</feature>
<evidence type="ECO:0000313" key="4">
    <source>
        <dbReference type="EMBL" id="QIK71553.1"/>
    </source>
</evidence>
<feature type="compositionally biased region" description="Gly residues" evidence="1">
    <location>
        <begin position="105"/>
        <end position="116"/>
    </location>
</feature>
<dbReference type="PANTHER" id="PTHR34408:SF1">
    <property type="entry name" value="GLYCOSYL HYDROLASE FAMILY 19 DOMAIN-CONTAINING PROTEIN HI_1415"/>
    <property type="match status" value="1"/>
</dbReference>
<dbReference type="PANTHER" id="PTHR34408">
    <property type="entry name" value="FAMILY PROTEIN, PUTATIVE-RELATED"/>
    <property type="match status" value="1"/>
</dbReference>
<dbReference type="InterPro" id="IPR058593">
    <property type="entry name" value="ARB_07466-like_C"/>
</dbReference>
<dbReference type="Gene3D" id="2.30.30.40">
    <property type="entry name" value="SH3 Domains"/>
    <property type="match status" value="2"/>
</dbReference>
<protein>
    <submittedName>
        <fullName evidence="4">SH3 domain-containing protein</fullName>
    </submittedName>
</protein>
<evidence type="ECO:0000256" key="1">
    <source>
        <dbReference type="SAM" id="MobiDB-lite"/>
    </source>
</evidence>
<keyword evidence="5" id="KW-1185">Reference proteome</keyword>
<evidence type="ECO:0000256" key="2">
    <source>
        <dbReference type="SAM" id="SignalP"/>
    </source>
</evidence>
<dbReference type="InterPro" id="IPR052354">
    <property type="entry name" value="Cell_Wall_Dynamics_Protein"/>
</dbReference>
<dbReference type="AlphaFoldDB" id="A0A6G7Y444"/>
<dbReference type="PROSITE" id="PS51781">
    <property type="entry name" value="SH3B"/>
    <property type="match status" value="2"/>
</dbReference>
<feature type="region of interest" description="Disordered" evidence="1">
    <location>
        <begin position="103"/>
        <end position="123"/>
    </location>
</feature>
<gene>
    <name evidence="4" type="ORF">G7070_03785</name>
</gene>
<organism evidence="4 5">
    <name type="scientific">Propioniciclava coleopterorum</name>
    <dbReference type="NCBI Taxonomy" id="2714937"/>
    <lineage>
        <taxon>Bacteria</taxon>
        <taxon>Bacillati</taxon>
        <taxon>Actinomycetota</taxon>
        <taxon>Actinomycetes</taxon>
        <taxon>Propionibacteriales</taxon>
        <taxon>Propionibacteriaceae</taxon>
        <taxon>Propioniciclava</taxon>
    </lineage>
</organism>
<reference evidence="4 5" key="1">
    <citation type="submission" date="2020-03" db="EMBL/GenBank/DDBJ databases">
        <title>Propioniciclava sp. nov., isolated from Hydrophilus acuminatus.</title>
        <authorList>
            <person name="Hyun D.-W."/>
            <person name="Bae J.-W."/>
        </authorList>
    </citation>
    <scope>NUCLEOTIDE SEQUENCE [LARGE SCALE GENOMIC DNA]</scope>
    <source>
        <strain evidence="4 5">HDW11</strain>
    </source>
</reference>
<proteinExistence type="predicted"/>